<dbReference type="EMBL" id="JXTB01000518">
    <property type="protein sequence ID" value="PON37772.1"/>
    <property type="molecule type" value="Genomic_DNA"/>
</dbReference>
<protein>
    <submittedName>
        <fullName evidence="1">Uncharacterized protein</fullName>
    </submittedName>
</protein>
<evidence type="ECO:0000313" key="2">
    <source>
        <dbReference type="Proteomes" id="UP000237105"/>
    </source>
</evidence>
<gene>
    <name evidence="1" type="ORF">PanWU01x14_317630</name>
</gene>
<dbReference type="Proteomes" id="UP000237105">
    <property type="component" value="Unassembled WGS sequence"/>
</dbReference>
<sequence length="56" mass="5946">MGSNGSLEDSDVGSSQAEGVVVIFDEPPASLSERGPSVEEPTFYWQGETCLHKTTS</sequence>
<dbReference type="AlphaFoldDB" id="A0A2P5AML3"/>
<reference evidence="2" key="1">
    <citation type="submission" date="2016-06" db="EMBL/GenBank/DDBJ databases">
        <title>Parallel loss of symbiosis genes in relatives of nitrogen-fixing non-legume Parasponia.</title>
        <authorList>
            <person name="Van Velzen R."/>
            <person name="Holmer R."/>
            <person name="Bu F."/>
            <person name="Rutten L."/>
            <person name="Van Zeijl A."/>
            <person name="Liu W."/>
            <person name="Santuari L."/>
            <person name="Cao Q."/>
            <person name="Sharma T."/>
            <person name="Shen D."/>
            <person name="Roswanjaya Y."/>
            <person name="Wardhani T."/>
            <person name="Kalhor M.S."/>
            <person name="Jansen J."/>
            <person name="Van den Hoogen J."/>
            <person name="Gungor B."/>
            <person name="Hartog M."/>
            <person name="Hontelez J."/>
            <person name="Verver J."/>
            <person name="Yang W.-C."/>
            <person name="Schijlen E."/>
            <person name="Repin R."/>
            <person name="Schilthuizen M."/>
            <person name="Schranz E."/>
            <person name="Heidstra R."/>
            <person name="Miyata K."/>
            <person name="Fedorova E."/>
            <person name="Kohlen W."/>
            <person name="Bisseling T."/>
            <person name="Smit S."/>
            <person name="Geurts R."/>
        </authorList>
    </citation>
    <scope>NUCLEOTIDE SEQUENCE [LARGE SCALE GENOMIC DNA]</scope>
    <source>
        <strain evidence="2">cv. WU1-14</strain>
    </source>
</reference>
<name>A0A2P5AML3_PARAD</name>
<accession>A0A2P5AML3</accession>
<comment type="caution">
    <text evidence="1">The sequence shown here is derived from an EMBL/GenBank/DDBJ whole genome shotgun (WGS) entry which is preliminary data.</text>
</comment>
<organism evidence="1 2">
    <name type="scientific">Parasponia andersonii</name>
    <name type="common">Sponia andersonii</name>
    <dbReference type="NCBI Taxonomy" id="3476"/>
    <lineage>
        <taxon>Eukaryota</taxon>
        <taxon>Viridiplantae</taxon>
        <taxon>Streptophyta</taxon>
        <taxon>Embryophyta</taxon>
        <taxon>Tracheophyta</taxon>
        <taxon>Spermatophyta</taxon>
        <taxon>Magnoliopsida</taxon>
        <taxon>eudicotyledons</taxon>
        <taxon>Gunneridae</taxon>
        <taxon>Pentapetalae</taxon>
        <taxon>rosids</taxon>
        <taxon>fabids</taxon>
        <taxon>Rosales</taxon>
        <taxon>Cannabaceae</taxon>
        <taxon>Parasponia</taxon>
    </lineage>
</organism>
<evidence type="ECO:0000313" key="1">
    <source>
        <dbReference type="EMBL" id="PON37772.1"/>
    </source>
</evidence>
<proteinExistence type="predicted"/>
<keyword evidence="2" id="KW-1185">Reference proteome</keyword>